<evidence type="ECO:0000256" key="2">
    <source>
        <dbReference type="ARBA" id="ARBA00023110"/>
    </source>
</evidence>
<dbReference type="InterPro" id="IPR002130">
    <property type="entry name" value="Cyclophilin-type_PPIase_dom"/>
</dbReference>
<dbReference type="GO" id="GO:0003755">
    <property type="term" value="F:peptidyl-prolyl cis-trans isomerase activity"/>
    <property type="evidence" value="ECO:0007669"/>
    <property type="project" value="UniProtKB-KW"/>
</dbReference>
<dbReference type="SUPFAM" id="SSF50891">
    <property type="entry name" value="Cyclophilin-like"/>
    <property type="match status" value="1"/>
</dbReference>
<keyword evidence="3" id="KW-0413">Isomerase</keyword>
<dbReference type="EC" id="5.2.1.8" evidence="1"/>
<dbReference type="Pfam" id="PF00160">
    <property type="entry name" value="Pro_isomerase"/>
    <property type="match status" value="1"/>
</dbReference>
<evidence type="ECO:0000313" key="5">
    <source>
        <dbReference type="EMBL" id="KKL28246.1"/>
    </source>
</evidence>
<dbReference type="Gene3D" id="2.40.100.10">
    <property type="entry name" value="Cyclophilin-like"/>
    <property type="match status" value="1"/>
</dbReference>
<protein>
    <recommendedName>
        <fullName evidence="1">peptidylprolyl isomerase</fullName>
        <ecNumber evidence="1">5.2.1.8</ecNumber>
    </recommendedName>
</protein>
<proteinExistence type="predicted"/>
<evidence type="ECO:0000256" key="1">
    <source>
        <dbReference type="ARBA" id="ARBA00013194"/>
    </source>
</evidence>
<name>A0A0F9EEH9_9ZZZZ</name>
<evidence type="ECO:0000259" key="4">
    <source>
        <dbReference type="PROSITE" id="PS50072"/>
    </source>
</evidence>
<dbReference type="GO" id="GO:0006457">
    <property type="term" value="P:protein folding"/>
    <property type="evidence" value="ECO:0007669"/>
    <property type="project" value="InterPro"/>
</dbReference>
<dbReference type="AlphaFoldDB" id="A0A0F9EEH9"/>
<gene>
    <name evidence="5" type="ORF">LCGC14_2377060</name>
</gene>
<dbReference type="EMBL" id="LAZR01035166">
    <property type="protein sequence ID" value="KKL28246.1"/>
    <property type="molecule type" value="Genomic_DNA"/>
</dbReference>
<feature type="domain" description="PPIase cyclophilin-type" evidence="4">
    <location>
        <begin position="14"/>
        <end position="156"/>
    </location>
</feature>
<dbReference type="PROSITE" id="PS00170">
    <property type="entry name" value="CSA_PPIASE_1"/>
    <property type="match status" value="1"/>
</dbReference>
<dbReference type="PIRSF" id="PIRSF001467">
    <property type="entry name" value="Peptidylpro_ismrse"/>
    <property type="match status" value="1"/>
</dbReference>
<dbReference type="CDD" id="cd00317">
    <property type="entry name" value="cyclophilin"/>
    <property type="match status" value="1"/>
</dbReference>
<dbReference type="InterPro" id="IPR020892">
    <property type="entry name" value="Cyclophilin-type_PPIase_CS"/>
</dbReference>
<reference evidence="5" key="1">
    <citation type="journal article" date="2015" name="Nature">
        <title>Complex archaea that bridge the gap between prokaryotes and eukaryotes.</title>
        <authorList>
            <person name="Spang A."/>
            <person name="Saw J.H."/>
            <person name="Jorgensen S.L."/>
            <person name="Zaremba-Niedzwiedzka K."/>
            <person name="Martijn J."/>
            <person name="Lind A.E."/>
            <person name="van Eijk R."/>
            <person name="Schleper C."/>
            <person name="Guy L."/>
            <person name="Ettema T.J."/>
        </authorList>
    </citation>
    <scope>NUCLEOTIDE SEQUENCE</scope>
</reference>
<dbReference type="InterPro" id="IPR044666">
    <property type="entry name" value="Cyclophilin_A-like"/>
</dbReference>
<dbReference type="InterPro" id="IPR024936">
    <property type="entry name" value="Cyclophilin-type_PPIase"/>
</dbReference>
<comment type="caution">
    <text evidence="5">The sequence shown here is derived from an EMBL/GenBank/DDBJ whole genome shotgun (WGS) entry which is preliminary data.</text>
</comment>
<organism evidence="5">
    <name type="scientific">marine sediment metagenome</name>
    <dbReference type="NCBI Taxonomy" id="412755"/>
    <lineage>
        <taxon>unclassified sequences</taxon>
        <taxon>metagenomes</taxon>
        <taxon>ecological metagenomes</taxon>
    </lineage>
</organism>
<keyword evidence="2" id="KW-0697">Rotamase</keyword>
<accession>A0A0F9EEH9</accession>
<dbReference type="InterPro" id="IPR029000">
    <property type="entry name" value="Cyclophilin-like_dom_sf"/>
</dbReference>
<dbReference type="PANTHER" id="PTHR45625">
    <property type="entry name" value="PEPTIDYL-PROLYL CIS-TRANS ISOMERASE-RELATED"/>
    <property type="match status" value="1"/>
</dbReference>
<dbReference type="PANTHER" id="PTHR45625:SF4">
    <property type="entry name" value="PEPTIDYLPROLYL ISOMERASE DOMAIN AND WD REPEAT-CONTAINING PROTEIN 1"/>
    <property type="match status" value="1"/>
</dbReference>
<dbReference type="PRINTS" id="PR00153">
    <property type="entry name" value="CSAPPISMRASE"/>
</dbReference>
<dbReference type="PROSITE" id="PS50072">
    <property type="entry name" value="CSA_PPIASE_2"/>
    <property type="match status" value="1"/>
</dbReference>
<sequence>MSIDNILELELKDGIVTIEMLSGLAPKHVARIKHMAKEEFYDGLTFHRVIDGFMAQGGCPKGDGTGATTTTLTEEFSDEPHVRGICSMARGVEVDSASCQFFIVLADSPHLDKQYTAWGRVISGMEFVDNIKKGDPAKGGIVEDPDKIVSMSLMADKEIKIV</sequence>
<evidence type="ECO:0000256" key="3">
    <source>
        <dbReference type="ARBA" id="ARBA00023235"/>
    </source>
</evidence>